<sequence>MILALLKEEALHAFNEQNEDFSNILLGSNLAVSTGFSTPDVPIHCTVLVANFYKHVILESWAQSCSSVNFEQVNLIRDEKEVLKVRVSASVFRRAARQKGWHVFAVESTFVVLENLQLHLLPFQKHNQEARTLPFDFVASQKAVERMAEGCVKYLAEAHDDLPHLQQSLLKCVNHLGIEISDTRDSSKRHKITSAPRRLFDSNSFRQKSSLDSGVLSPYAFMFLGAERDSDLRVFNYYVRHVASSLCVNMKNKLQMTPCRREGVESPAIQESTDYSQ</sequence>
<evidence type="ECO:0000313" key="1">
    <source>
        <dbReference type="EMBL" id="CAD6187945.1"/>
    </source>
</evidence>
<name>A0A8S1GX69_9PELO</name>
<gene>
    <name evidence="1" type="ORF">CAUJ_LOCUS3864</name>
</gene>
<dbReference type="EMBL" id="CAJGYM010000007">
    <property type="protein sequence ID" value="CAD6187945.1"/>
    <property type="molecule type" value="Genomic_DNA"/>
</dbReference>
<proteinExistence type="predicted"/>
<keyword evidence="2" id="KW-1185">Reference proteome</keyword>
<reference evidence="1" key="1">
    <citation type="submission" date="2020-10" db="EMBL/GenBank/DDBJ databases">
        <authorList>
            <person name="Kikuchi T."/>
        </authorList>
    </citation>
    <scope>NUCLEOTIDE SEQUENCE</scope>
    <source>
        <strain evidence="1">NKZ352</strain>
    </source>
</reference>
<dbReference type="Proteomes" id="UP000835052">
    <property type="component" value="Unassembled WGS sequence"/>
</dbReference>
<evidence type="ECO:0000313" key="2">
    <source>
        <dbReference type="Proteomes" id="UP000835052"/>
    </source>
</evidence>
<protein>
    <submittedName>
        <fullName evidence="1">Uncharacterized protein</fullName>
    </submittedName>
</protein>
<comment type="caution">
    <text evidence="1">The sequence shown here is derived from an EMBL/GenBank/DDBJ whole genome shotgun (WGS) entry which is preliminary data.</text>
</comment>
<organism evidence="1 2">
    <name type="scientific">Caenorhabditis auriculariae</name>
    <dbReference type="NCBI Taxonomy" id="2777116"/>
    <lineage>
        <taxon>Eukaryota</taxon>
        <taxon>Metazoa</taxon>
        <taxon>Ecdysozoa</taxon>
        <taxon>Nematoda</taxon>
        <taxon>Chromadorea</taxon>
        <taxon>Rhabditida</taxon>
        <taxon>Rhabditina</taxon>
        <taxon>Rhabditomorpha</taxon>
        <taxon>Rhabditoidea</taxon>
        <taxon>Rhabditidae</taxon>
        <taxon>Peloderinae</taxon>
        <taxon>Caenorhabditis</taxon>
    </lineage>
</organism>
<dbReference type="AlphaFoldDB" id="A0A8S1GX69"/>
<accession>A0A8S1GX69</accession>